<dbReference type="EMBL" id="JAUTDP010000002">
    <property type="protein sequence ID" value="KAK3401348.1"/>
    <property type="molecule type" value="Genomic_DNA"/>
</dbReference>
<dbReference type="InterPro" id="IPR027443">
    <property type="entry name" value="IPNS-like_sf"/>
</dbReference>
<organism evidence="3 4">
    <name type="scientific">Sordaria brevicollis</name>
    <dbReference type="NCBI Taxonomy" id="83679"/>
    <lineage>
        <taxon>Eukaryota</taxon>
        <taxon>Fungi</taxon>
        <taxon>Dikarya</taxon>
        <taxon>Ascomycota</taxon>
        <taxon>Pezizomycotina</taxon>
        <taxon>Sordariomycetes</taxon>
        <taxon>Sordariomycetidae</taxon>
        <taxon>Sordariales</taxon>
        <taxon>Sordariaceae</taxon>
        <taxon>Sordaria</taxon>
    </lineage>
</organism>
<dbReference type="Pfam" id="PF03171">
    <property type="entry name" value="2OG-FeII_Oxy"/>
    <property type="match status" value="1"/>
</dbReference>
<proteinExistence type="predicted"/>
<dbReference type="Pfam" id="PF14226">
    <property type="entry name" value="DIOX_N"/>
    <property type="match status" value="1"/>
</dbReference>
<dbReference type="PANTHER" id="PTHR43662">
    <property type="match status" value="1"/>
</dbReference>
<dbReference type="PROSITE" id="PS51471">
    <property type="entry name" value="FE2OG_OXY"/>
    <property type="match status" value="1"/>
</dbReference>
<feature type="domain" description="Fe2OG dioxygenase" evidence="2">
    <location>
        <begin position="217"/>
        <end position="328"/>
    </location>
</feature>
<evidence type="ECO:0000313" key="3">
    <source>
        <dbReference type="EMBL" id="KAK3401348.1"/>
    </source>
</evidence>
<protein>
    <recommendedName>
        <fullName evidence="2">Fe2OG dioxygenase domain-containing protein</fullName>
    </recommendedName>
</protein>
<evidence type="ECO:0000313" key="4">
    <source>
        <dbReference type="Proteomes" id="UP001281003"/>
    </source>
</evidence>
<reference evidence="3" key="2">
    <citation type="submission" date="2023-07" db="EMBL/GenBank/DDBJ databases">
        <authorList>
            <consortium name="Lawrence Berkeley National Laboratory"/>
            <person name="Haridas S."/>
            <person name="Hensen N."/>
            <person name="Bonometti L."/>
            <person name="Westerberg I."/>
            <person name="Brannstrom I.O."/>
            <person name="Guillou S."/>
            <person name="Cros-Aarteil S."/>
            <person name="Calhoun S."/>
            <person name="Kuo A."/>
            <person name="Mondo S."/>
            <person name="Pangilinan J."/>
            <person name="Riley R."/>
            <person name="LaButti K."/>
            <person name="Andreopoulos B."/>
            <person name="Lipzen A."/>
            <person name="Chen C."/>
            <person name="Yanf M."/>
            <person name="Daum C."/>
            <person name="Ng V."/>
            <person name="Clum A."/>
            <person name="Steindorff A."/>
            <person name="Ohm R."/>
            <person name="Martin F."/>
            <person name="Silar P."/>
            <person name="Natvig D."/>
            <person name="Lalanne C."/>
            <person name="Gautier V."/>
            <person name="Ament-velasquez S.L."/>
            <person name="Kruys A."/>
            <person name="Hutchinson M.I."/>
            <person name="Powell A.J."/>
            <person name="Barry K."/>
            <person name="Miller A.N."/>
            <person name="Grigoriev I.V."/>
            <person name="Debuchy R."/>
            <person name="Gladieux P."/>
            <person name="Thoren M.H."/>
            <person name="Johannesson H."/>
        </authorList>
    </citation>
    <scope>NUCLEOTIDE SEQUENCE</scope>
    <source>
        <strain evidence="3">FGSC 1904</strain>
    </source>
</reference>
<name>A0AAE0UEP9_SORBR</name>
<keyword evidence="4" id="KW-1185">Reference proteome</keyword>
<dbReference type="Pfam" id="PF09362">
    <property type="entry name" value="DUF1996"/>
    <property type="match status" value="1"/>
</dbReference>
<feature type="region of interest" description="Disordered" evidence="1">
    <location>
        <begin position="1"/>
        <end position="24"/>
    </location>
</feature>
<evidence type="ECO:0000259" key="2">
    <source>
        <dbReference type="PROSITE" id="PS51471"/>
    </source>
</evidence>
<comment type="caution">
    <text evidence="3">The sequence shown here is derived from an EMBL/GenBank/DDBJ whole genome shotgun (WGS) entry which is preliminary data.</text>
</comment>
<dbReference type="GO" id="GO:0044283">
    <property type="term" value="P:small molecule biosynthetic process"/>
    <property type="evidence" value="ECO:0007669"/>
    <property type="project" value="UniProtKB-ARBA"/>
</dbReference>
<sequence>MSPPKEHTSTLRLASGNGPITRSILPTPPRDALPSELPIISLAPLFSSSSSLADRLDVARQIRQAATTNGFFYIKDHQVPSHVIQEAQDAAFNFFRSPASEKEKASMHNSLYKYGWKPPRTQRLNPFESVDHRESFSWRYDPRYDPGVTDVKEIPEEVMRLIKHDPDDYPWSGVGDPKFKGAVIRYFQAVLGLGRVLQRAFALSLGLEEVAFDEKSRWPDLGVAVNYYPPLSQEQTDEAKVDGETKVSIGSHTDFQLFTILGQDQVGGLQVLSRSGQWLNAKPIPGTFVVNFGDYMQRITNDRYVSTVHRVQNYSGRERLSMAFFFGFNLNETCEVLDSCVEEGGKKKYEAISCWEWTQRRIRMMHDVRGNNASQRITNRGPHPSLSTIMLWHPITLAGLATLAASAPTMLRFGCSQIVIDRIDPLVNPGQLPSPHLHQVVGGNAFNVSMPSSTDISSLASCTTCSYADDFSNYWTANMYFRARNGSYKRVPQIPNRELFGDKFTAGTKGGFVVYYVSPGKGQVTAFREGFRMLVGDAGRRVSAGLKSQTCFRCYSGPNWRGDDAAPCQDARLDTEGFPTGPCSGIRSNILYPTCWDGKNLDSPDHKSHVAYPVSGPALFTGSSVGTTCPSTHPVKIPQIMLEIVWDTTQFNNKADWPADGSQPFVLSTGDTTGYGQHGDYVFGWKGDSLQKLMDDNKNCMGSACGGQKAQSVDRANACRVSGKVREEWEGWLDRLPGMEGMPM</sequence>
<dbReference type="InterPro" id="IPR018535">
    <property type="entry name" value="DUF1996"/>
</dbReference>
<evidence type="ECO:0000256" key="1">
    <source>
        <dbReference type="SAM" id="MobiDB-lite"/>
    </source>
</evidence>
<dbReference type="InterPro" id="IPR005123">
    <property type="entry name" value="Oxoglu/Fe-dep_dioxygenase_dom"/>
</dbReference>
<gene>
    <name evidence="3" type="ORF">B0T20DRAFT_503934</name>
</gene>
<dbReference type="Gene3D" id="2.60.120.330">
    <property type="entry name" value="B-lactam Antibiotic, Isopenicillin N Synthase, Chain"/>
    <property type="match status" value="1"/>
</dbReference>
<dbReference type="PRINTS" id="PR00682">
    <property type="entry name" value="IPNSYNTHASE"/>
</dbReference>
<dbReference type="Proteomes" id="UP001281003">
    <property type="component" value="Unassembled WGS sequence"/>
</dbReference>
<dbReference type="SUPFAM" id="SSF51197">
    <property type="entry name" value="Clavaminate synthase-like"/>
    <property type="match status" value="1"/>
</dbReference>
<dbReference type="InterPro" id="IPR026992">
    <property type="entry name" value="DIOX_N"/>
</dbReference>
<reference evidence="3" key="1">
    <citation type="journal article" date="2023" name="Mol. Phylogenet. Evol.">
        <title>Genome-scale phylogeny and comparative genomics of the fungal order Sordariales.</title>
        <authorList>
            <person name="Hensen N."/>
            <person name="Bonometti L."/>
            <person name="Westerberg I."/>
            <person name="Brannstrom I.O."/>
            <person name="Guillou S."/>
            <person name="Cros-Aarteil S."/>
            <person name="Calhoun S."/>
            <person name="Haridas S."/>
            <person name="Kuo A."/>
            <person name="Mondo S."/>
            <person name="Pangilinan J."/>
            <person name="Riley R."/>
            <person name="LaButti K."/>
            <person name="Andreopoulos B."/>
            <person name="Lipzen A."/>
            <person name="Chen C."/>
            <person name="Yan M."/>
            <person name="Daum C."/>
            <person name="Ng V."/>
            <person name="Clum A."/>
            <person name="Steindorff A."/>
            <person name="Ohm R.A."/>
            <person name="Martin F."/>
            <person name="Silar P."/>
            <person name="Natvig D.O."/>
            <person name="Lalanne C."/>
            <person name="Gautier V."/>
            <person name="Ament-Velasquez S.L."/>
            <person name="Kruys A."/>
            <person name="Hutchinson M.I."/>
            <person name="Powell A.J."/>
            <person name="Barry K."/>
            <person name="Miller A.N."/>
            <person name="Grigoriev I.V."/>
            <person name="Debuchy R."/>
            <person name="Gladieux P."/>
            <person name="Hiltunen Thoren M."/>
            <person name="Johannesson H."/>
        </authorList>
    </citation>
    <scope>NUCLEOTIDE SEQUENCE</scope>
    <source>
        <strain evidence="3">FGSC 1904</strain>
    </source>
</reference>
<dbReference type="PANTHER" id="PTHR43662:SF6">
    <property type="entry name" value="DUF1996 DOMAIN-CONTAINING PROTEIN"/>
    <property type="match status" value="1"/>
</dbReference>
<dbReference type="InterPro" id="IPR044861">
    <property type="entry name" value="IPNS-like_FE2OG_OXY"/>
</dbReference>
<dbReference type="AlphaFoldDB" id="A0AAE0UEP9"/>
<accession>A0AAE0UEP9</accession>